<name>A0A7S4VSK4_9DINO</name>
<dbReference type="EMBL" id="HBNR01085462">
    <property type="protein sequence ID" value="CAE4663209.1"/>
    <property type="molecule type" value="Transcribed_RNA"/>
</dbReference>
<evidence type="ECO:0000313" key="2">
    <source>
        <dbReference type="EMBL" id="CAE4663209.1"/>
    </source>
</evidence>
<evidence type="ECO:0000256" key="1">
    <source>
        <dbReference type="SAM" id="MobiDB-lite"/>
    </source>
</evidence>
<feature type="region of interest" description="Disordered" evidence="1">
    <location>
        <begin position="1"/>
        <end position="20"/>
    </location>
</feature>
<reference evidence="2" key="1">
    <citation type="submission" date="2021-01" db="EMBL/GenBank/DDBJ databases">
        <authorList>
            <person name="Corre E."/>
            <person name="Pelletier E."/>
            <person name="Niang G."/>
            <person name="Scheremetjew M."/>
            <person name="Finn R."/>
            <person name="Kale V."/>
            <person name="Holt S."/>
            <person name="Cochrane G."/>
            <person name="Meng A."/>
            <person name="Brown T."/>
            <person name="Cohen L."/>
        </authorList>
    </citation>
    <scope>NUCLEOTIDE SEQUENCE</scope>
    <source>
        <strain evidence="2">CCMP3105</strain>
    </source>
</reference>
<dbReference type="AlphaFoldDB" id="A0A7S4VSK4"/>
<gene>
    <name evidence="2" type="ORF">AMON00008_LOCUS61196</name>
</gene>
<organism evidence="2">
    <name type="scientific">Alexandrium monilatum</name>
    <dbReference type="NCBI Taxonomy" id="311494"/>
    <lineage>
        <taxon>Eukaryota</taxon>
        <taxon>Sar</taxon>
        <taxon>Alveolata</taxon>
        <taxon>Dinophyceae</taxon>
        <taxon>Gonyaulacales</taxon>
        <taxon>Pyrocystaceae</taxon>
        <taxon>Alexandrium</taxon>
    </lineage>
</organism>
<sequence length="351" mass="36842">MGSKQFADRPFPPRRRRTLPMGFSSAAAPWACTIRNTFIEVPIPDEECGSPVRKVKSDPTPQRGAVRGYLSLLTQVAEGGGACDGQLADRGEACETASCADGDGLLADRSTTDGTISRSSSLRGVTRRDSSPESIEEPGSAAPSPRLSREQSGLSSASGSTAGSAGRAEAALGRLPVAAPGFAHVPMVLPMALLLPVASGAVLLAGRPEPLAVVWPVDEGLLDTDQPKVESPTFLVDVPGLRQWPFQIVLYAAAPGKGERPRGLGFQRSRGHGRVEVRSLAQLPSGTGRFSMSAVVGAGDRARSPRPPAPHDFSARACCAWRRVAFREAVDPATRKVAVRVDFAPLPGARP</sequence>
<feature type="compositionally biased region" description="Polar residues" evidence="1">
    <location>
        <begin position="112"/>
        <end position="123"/>
    </location>
</feature>
<feature type="region of interest" description="Disordered" evidence="1">
    <location>
        <begin position="100"/>
        <end position="163"/>
    </location>
</feature>
<protein>
    <submittedName>
        <fullName evidence="2">Uncharacterized protein</fullName>
    </submittedName>
</protein>
<feature type="compositionally biased region" description="Low complexity" evidence="1">
    <location>
        <begin position="150"/>
        <end position="163"/>
    </location>
</feature>
<proteinExistence type="predicted"/>
<accession>A0A7S4VSK4</accession>